<protein>
    <submittedName>
        <fullName evidence="2">BTB/POZ domain-containing protein KCTD21</fullName>
    </submittedName>
</protein>
<dbReference type="SMART" id="SM00225">
    <property type="entry name" value="BTB"/>
    <property type="match status" value="1"/>
</dbReference>
<dbReference type="InterPro" id="IPR003131">
    <property type="entry name" value="T1-type_BTB"/>
</dbReference>
<dbReference type="OrthoDB" id="2414723at2759"/>
<comment type="caution">
    <text evidence="2">The sequence shown here is derived from an EMBL/GenBank/DDBJ whole genome shotgun (WGS) entry which is preliminary data.</text>
</comment>
<name>A0A210Q4E8_MIZYE</name>
<dbReference type="InterPro" id="IPR000210">
    <property type="entry name" value="BTB/POZ_dom"/>
</dbReference>
<keyword evidence="3" id="KW-1185">Reference proteome</keyword>
<gene>
    <name evidence="2" type="ORF">KP79_PYT22316</name>
</gene>
<dbReference type="STRING" id="6573.A0A210Q4E8"/>
<dbReference type="AlphaFoldDB" id="A0A210Q4E8"/>
<dbReference type="EMBL" id="NEDP02005045">
    <property type="protein sequence ID" value="OWF43618.1"/>
    <property type="molecule type" value="Genomic_DNA"/>
</dbReference>
<dbReference type="Proteomes" id="UP000242188">
    <property type="component" value="Unassembled WGS sequence"/>
</dbReference>
<reference evidence="2 3" key="1">
    <citation type="journal article" date="2017" name="Nat. Ecol. Evol.">
        <title>Scallop genome provides insights into evolution of bilaterian karyotype and development.</title>
        <authorList>
            <person name="Wang S."/>
            <person name="Zhang J."/>
            <person name="Jiao W."/>
            <person name="Li J."/>
            <person name="Xun X."/>
            <person name="Sun Y."/>
            <person name="Guo X."/>
            <person name="Huan P."/>
            <person name="Dong B."/>
            <person name="Zhang L."/>
            <person name="Hu X."/>
            <person name="Sun X."/>
            <person name="Wang J."/>
            <person name="Zhao C."/>
            <person name="Wang Y."/>
            <person name="Wang D."/>
            <person name="Huang X."/>
            <person name="Wang R."/>
            <person name="Lv J."/>
            <person name="Li Y."/>
            <person name="Zhang Z."/>
            <person name="Liu B."/>
            <person name="Lu W."/>
            <person name="Hui Y."/>
            <person name="Liang J."/>
            <person name="Zhou Z."/>
            <person name="Hou R."/>
            <person name="Li X."/>
            <person name="Liu Y."/>
            <person name="Li H."/>
            <person name="Ning X."/>
            <person name="Lin Y."/>
            <person name="Zhao L."/>
            <person name="Xing Q."/>
            <person name="Dou J."/>
            <person name="Li Y."/>
            <person name="Mao J."/>
            <person name="Guo H."/>
            <person name="Dou H."/>
            <person name="Li T."/>
            <person name="Mu C."/>
            <person name="Jiang W."/>
            <person name="Fu Q."/>
            <person name="Fu X."/>
            <person name="Miao Y."/>
            <person name="Liu J."/>
            <person name="Yu Q."/>
            <person name="Li R."/>
            <person name="Liao H."/>
            <person name="Li X."/>
            <person name="Kong Y."/>
            <person name="Jiang Z."/>
            <person name="Chourrout D."/>
            <person name="Li R."/>
            <person name="Bao Z."/>
        </authorList>
    </citation>
    <scope>NUCLEOTIDE SEQUENCE [LARGE SCALE GENOMIC DNA]</scope>
    <source>
        <strain evidence="2 3">PY_sf001</strain>
    </source>
</reference>
<proteinExistence type="predicted"/>
<dbReference type="InterPro" id="IPR011333">
    <property type="entry name" value="SKP1/BTB/POZ_sf"/>
</dbReference>
<organism evidence="2 3">
    <name type="scientific">Mizuhopecten yessoensis</name>
    <name type="common">Japanese scallop</name>
    <name type="synonym">Patinopecten yessoensis</name>
    <dbReference type="NCBI Taxonomy" id="6573"/>
    <lineage>
        <taxon>Eukaryota</taxon>
        <taxon>Metazoa</taxon>
        <taxon>Spiralia</taxon>
        <taxon>Lophotrochozoa</taxon>
        <taxon>Mollusca</taxon>
        <taxon>Bivalvia</taxon>
        <taxon>Autobranchia</taxon>
        <taxon>Pteriomorphia</taxon>
        <taxon>Pectinida</taxon>
        <taxon>Pectinoidea</taxon>
        <taxon>Pectinidae</taxon>
        <taxon>Mizuhopecten</taxon>
    </lineage>
</organism>
<dbReference type="PROSITE" id="PS50097">
    <property type="entry name" value="BTB"/>
    <property type="match status" value="1"/>
</dbReference>
<evidence type="ECO:0000259" key="1">
    <source>
        <dbReference type="PROSITE" id="PS50097"/>
    </source>
</evidence>
<sequence length="144" mass="16603">MAERDRIIKLNVGGALYTTSKSVLTSVRGGFLDRVAVGEINSMRDHRGTIFIDRDGHVFRYVLNYLRTSKLTVPQGYKELYLLREEADFYGLPGLVAEIDNILRSRKRRNRPRLSKQKSKSMDLICDENGTVIFEDDSSDFFYD</sequence>
<dbReference type="PANTHER" id="PTHR14499:SF136">
    <property type="entry name" value="GH08630P"/>
    <property type="match status" value="1"/>
</dbReference>
<dbReference type="Gene3D" id="3.30.710.10">
    <property type="entry name" value="Potassium Channel Kv1.1, Chain A"/>
    <property type="match status" value="1"/>
</dbReference>
<dbReference type="Pfam" id="PF02214">
    <property type="entry name" value="BTB_2"/>
    <property type="match status" value="1"/>
</dbReference>
<accession>A0A210Q4E8</accession>
<dbReference type="GO" id="GO:0051260">
    <property type="term" value="P:protein homooligomerization"/>
    <property type="evidence" value="ECO:0007669"/>
    <property type="project" value="InterPro"/>
</dbReference>
<dbReference type="PANTHER" id="PTHR14499">
    <property type="entry name" value="POTASSIUM CHANNEL TETRAMERIZATION DOMAIN-CONTAINING"/>
    <property type="match status" value="1"/>
</dbReference>
<evidence type="ECO:0000313" key="3">
    <source>
        <dbReference type="Proteomes" id="UP000242188"/>
    </source>
</evidence>
<evidence type="ECO:0000313" key="2">
    <source>
        <dbReference type="EMBL" id="OWF43618.1"/>
    </source>
</evidence>
<dbReference type="SUPFAM" id="SSF54695">
    <property type="entry name" value="POZ domain"/>
    <property type="match status" value="1"/>
</dbReference>
<feature type="domain" description="BTB" evidence="1">
    <location>
        <begin position="4"/>
        <end position="75"/>
    </location>
</feature>